<evidence type="ECO:0000256" key="1">
    <source>
        <dbReference type="RuleBase" id="RU000408"/>
    </source>
</evidence>
<dbReference type="PANTHER" id="PTHR46565">
    <property type="entry name" value="COLD SHOCK DOMAIN PROTEIN 2"/>
    <property type="match status" value="1"/>
</dbReference>
<accession>A0A5C4MQ89</accession>
<reference evidence="4 5" key="1">
    <citation type="submission" date="2019-06" db="EMBL/GenBank/DDBJ databases">
        <title>YIM 131921 draft genome.</title>
        <authorList>
            <person name="Jiang L."/>
        </authorList>
    </citation>
    <scope>NUCLEOTIDE SEQUENCE [LARGE SCALE GENOMIC DNA]</scope>
    <source>
        <strain evidence="4 5">YIM 131921</strain>
    </source>
</reference>
<feature type="domain" description="CSD" evidence="3">
    <location>
        <begin position="111"/>
        <end position="178"/>
    </location>
</feature>
<dbReference type="Gene3D" id="2.40.50.140">
    <property type="entry name" value="Nucleic acid-binding proteins"/>
    <property type="match status" value="2"/>
</dbReference>
<dbReference type="Pfam" id="PF00313">
    <property type="entry name" value="CSD"/>
    <property type="match status" value="2"/>
</dbReference>
<dbReference type="InterPro" id="IPR012340">
    <property type="entry name" value="NA-bd_OB-fold"/>
</dbReference>
<feature type="region of interest" description="Disordered" evidence="2">
    <location>
        <begin position="68"/>
        <end position="111"/>
    </location>
</feature>
<dbReference type="PANTHER" id="PTHR46565:SF20">
    <property type="entry name" value="COLD SHOCK DOMAIN-CONTAINING PROTEIN 4"/>
    <property type="match status" value="1"/>
</dbReference>
<proteinExistence type="predicted"/>
<dbReference type="CDD" id="cd04458">
    <property type="entry name" value="CSP_CDS"/>
    <property type="match status" value="2"/>
</dbReference>
<dbReference type="Proteomes" id="UP000305887">
    <property type="component" value="Unassembled WGS sequence"/>
</dbReference>
<name>A0A5C4MQ89_9RHOB</name>
<evidence type="ECO:0000313" key="4">
    <source>
        <dbReference type="EMBL" id="TNC47486.1"/>
    </source>
</evidence>
<dbReference type="GO" id="GO:0003676">
    <property type="term" value="F:nucleic acid binding"/>
    <property type="evidence" value="ECO:0007669"/>
    <property type="project" value="InterPro"/>
</dbReference>
<dbReference type="GO" id="GO:0005829">
    <property type="term" value="C:cytosol"/>
    <property type="evidence" value="ECO:0007669"/>
    <property type="project" value="UniProtKB-ARBA"/>
</dbReference>
<feature type="domain" description="CSD" evidence="3">
    <location>
        <begin position="1"/>
        <end position="68"/>
    </location>
</feature>
<gene>
    <name evidence="4" type="ORF">FHG66_16550</name>
</gene>
<dbReference type="AlphaFoldDB" id="A0A5C4MQ89"/>
<dbReference type="PROSITE" id="PS00352">
    <property type="entry name" value="CSD_1"/>
    <property type="match status" value="2"/>
</dbReference>
<dbReference type="InterPro" id="IPR002059">
    <property type="entry name" value="CSP_DNA-bd"/>
</dbReference>
<organism evidence="4 5">
    <name type="scientific">Rubellimicrobium rubrum</name>
    <dbReference type="NCBI Taxonomy" id="2585369"/>
    <lineage>
        <taxon>Bacteria</taxon>
        <taxon>Pseudomonadati</taxon>
        <taxon>Pseudomonadota</taxon>
        <taxon>Alphaproteobacteria</taxon>
        <taxon>Rhodobacterales</taxon>
        <taxon>Roseobacteraceae</taxon>
        <taxon>Rubellimicrobium</taxon>
    </lineage>
</organism>
<dbReference type="InterPro" id="IPR019844">
    <property type="entry name" value="CSD_CS"/>
</dbReference>
<dbReference type="SUPFAM" id="SSF50249">
    <property type="entry name" value="Nucleic acid-binding proteins"/>
    <property type="match status" value="2"/>
</dbReference>
<comment type="caution">
    <text evidence="4">The sequence shown here is derived from an EMBL/GenBank/DDBJ whole genome shotgun (WGS) entry which is preliminary data.</text>
</comment>
<dbReference type="EMBL" id="VDFU01000025">
    <property type="protein sequence ID" value="TNC47486.1"/>
    <property type="molecule type" value="Genomic_DNA"/>
</dbReference>
<sequence>MASGTVKFFNTAKGFGFITPQDGGPDIFVHASALERSGIRSLNDGDTVSYEVEQDRRSGKVAAVELRVTGSGGGASSRPAPRSQGGFRSEGGYERSSGGPRGGASRQVEGSGRGTVKWFNATKGFGFIEPESGGEDLFVHISAVEQAGLRDLHEGQVVSFDIQRDARSGKAAAGNLRVDN</sequence>
<evidence type="ECO:0000259" key="3">
    <source>
        <dbReference type="PROSITE" id="PS51857"/>
    </source>
</evidence>
<dbReference type="InterPro" id="IPR011129">
    <property type="entry name" value="CSD"/>
</dbReference>
<dbReference type="PRINTS" id="PR00050">
    <property type="entry name" value="COLDSHOCK"/>
</dbReference>
<dbReference type="SMART" id="SM00357">
    <property type="entry name" value="CSP"/>
    <property type="match status" value="2"/>
</dbReference>
<comment type="subcellular location">
    <subcellularLocation>
        <location evidence="1">Cytoplasm</location>
    </subcellularLocation>
</comment>
<evidence type="ECO:0000256" key="2">
    <source>
        <dbReference type="SAM" id="MobiDB-lite"/>
    </source>
</evidence>
<evidence type="ECO:0000313" key="5">
    <source>
        <dbReference type="Proteomes" id="UP000305887"/>
    </source>
</evidence>
<feature type="compositionally biased region" description="Low complexity" evidence="2">
    <location>
        <begin position="94"/>
        <end position="106"/>
    </location>
</feature>
<feature type="compositionally biased region" description="Low complexity" evidence="2">
    <location>
        <begin position="76"/>
        <end position="87"/>
    </location>
</feature>
<dbReference type="OrthoDB" id="9791685at2"/>
<dbReference type="PROSITE" id="PS51857">
    <property type="entry name" value="CSD_2"/>
    <property type="match status" value="2"/>
</dbReference>
<keyword evidence="5" id="KW-1185">Reference proteome</keyword>
<protein>
    <submittedName>
        <fullName evidence="4">Cold-shock protein</fullName>
    </submittedName>
</protein>